<dbReference type="NCBIfam" id="TIGR01549">
    <property type="entry name" value="HAD-SF-IA-v1"/>
    <property type="match status" value="1"/>
</dbReference>
<feature type="non-terminal residue" evidence="3">
    <location>
        <position position="1"/>
    </location>
</feature>
<dbReference type="InterPro" id="IPR023214">
    <property type="entry name" value="HAD_sf"/>
</dbReference>
<dbReference type="Proteomes" id="UP000640866">
    <property type="component" value="Unassembled WGS sequence"/>
</dbReference>
<comment type="caution">
    <text evidence="3">The sequence shown here is derived from an EMBL/GenBank/DDBJ whole genome shotgun (WGS) entry which is preliminary data.</text>
</comment>
<dbReference type="Gene3D" id="3.40.50.1000">
    <property type="entry name" value="HAD superfamily/HAD-like"/>
    <property type="match status" value="1"/>
</dbReference>
<dbReference type="GO" id="GO:0016787">
    <property type="term" value="F:hydrolase activity"/>
    <property type="evidence" value="ECO:0007669"/>
    <property type="project" value="UniProtKB-KW"/>
</dbReference>
<evidence type="ECO:0000313" key="4">
    <source>
        <dbReference type="Proteomes" id="UP000640866"/>
    </source>
</evidence>
<evidence type="ECO:0000313" key="3">
    <source>
        <dbReference type="EMBL" id="MBE0979979.1"/>
    </source>
</evidence>
<keyword evidence="2" id="KW-0460">Magnesium</keyword>
<proteinExistence type="predicted"/>
<dbReference type="Gene3D" id="1.10.150.400">
    <property type="match status" value="1"/>
</dbReference>
<dbReference type="InterPro" id="IPR006439">
    <property type="entry name" value="HAD-SF_hydro_IA"/>
</dbReference>
<reference evidence="3" key="1">
    <citation type="submission" date="2020-09" db="EMBL/GenBank/DDBJ databases">
        <title>Emerging polyconal dissemination of OXA-244-producing E. coli in France.</title>
        <authorList>
            <person name="Emeraud C."/>
            <person name="Girlich D."/>
            <person name="Bonnin R.A."/>
            <person name="Jousset A.B."/>
            <person name="Naas T."/>
            <person name="Dortet L."/>
        </authorList>
    </citation>
    <scope>NUCLEOTIDE SEQUENCE</scope>
    <source>
        <strain evidence="3">225E3</strain>
    </source>
</reference>
<gene>
    <name evidence="3" type="ORF">IH772_22305</name>
</gene>
<keyword evidence="1" id="KW-0479">Metal-binding</keyword>
<accession>A0AAP1R9Z9</accession>
<name>A0AAP1R9Z9_ECOLX</name>
<dbReference type="EMBL" id="JACZOI010000094">
    <property type="protein sequence ID" value="MBE0979979.1"/>
    <property type="molecule type" value="Genomic_DNA"/>
</dbReference>
<dbReference type="RefSeq" id="WP_192525232.1">
    <property type="nucleotide sequence ID" value="NZ_JACZOI010000094.1"/>
</dbReference>
<evidence type="ECO:0000256" key="1">
    <source>
        <dbReference type="ARBA" id="ARBA00022723"/>
    </source>
</evidence>
<sequence>DNDTLHALRKKWPNIIYNPIFDKINGISQYILPHVDNVATCSSSMGMQAVVLNRDMKTYGNTFLSPYSYENLNKNLMNDYEYRENILSYILNRNQPLASSITKDGQFLSKLLKRLYDLKRSGNLKPGNLPSFNSIDSEYHDKLFNQFNTGKAAEQLIAQKICISTKTELFKKFSRFVNDKEVEIISFDVFDTLVYRPTEVPVDLFKLMNSKVFKLTNGIIEDFSKIRQSSEVEARKDKNGLEITLTDIYKKIQDIYDLETNVINSIKALEIETELSLIRPREFGKKLWEIAKKTKKPIIIISDMYLSSNDISLLLERTGYNGYSKIYVSSEYGQSKKNGALFDLILNELKVSAGAVLHIGDNKIADNEQPKSRGIRSYRLLRAIERLRMNEYYSHIYPAKRGANELSRTVLAGLTAAKLFDTENPNLEKKTHFQGQPFNLGYAGLGPLILGYMLWLGRNAKKDNISKLYFLAREGWLLKQVYDILHSTDENAVPSYYLYASRRATRVAGLKNISDIIVLAGHPYQSGVTVGNLLSARFGVEANKISPDYFKQAGFTDENETLNADPQGRAKFIRLCRIISEVILTHAKMERRDYMNYLESTGFIDEPNPAVVDIGWRANMQGALASLTNKNILGYYYATLQGTERWLEQGLICRAYMGESLSANHPSVVVKNRALCEYLICHTEPSLVSISRKKDKFIPLFREDLNIGNRRVLLESIHRGTMLFAKDFIESFGSYIDSIRIDPFLAESALSSFIVNPTREDALLLRGHQFEDALGGVANKFVITSGKKNHETNSVWLEGAKIVYFERKSDNNKKTLNAIIDKKNITAQKTNEKKDENNLRNNQEGIKLRYKIERVLVKNFLSQKKYKKYVQDRNLFIEDIKSPLVRKIYGKK</sequence>
<evidence type="ECO:0000256" key="2">
    <source>
        <dbReference type="ARBA" id="ARBA00022842"/>
    </source>
</evidence>
<dbReference type="AlphaFoldDB" id="A0AAP1R9Z9"/>
<dbReference type="GO" id="GO:0046872">
    <property type="term" value="F:metal ion binding"/>
    <property type="evidence" value="ECO:0007669"/>
    <property type="project" value="UniProtKB-KW"/>
</dbReference>
<organism evidence="3 4">
    <name type="scientific">Escherichia coli</name>
    <dbReference type="NCBI Taxonomy" id="562"/>
    <lineage>
        <taxon>Bacteria</taxon>
        <taxon>Pseudomonadati</taxon>
        <taxon>Pseudomonadota</taxon>
        <taxon>Gammaproteobacteria</taxon>
        <taxon>Enterobacterales</taxon>
        <taxon>Enterobacteriaceae</taxon>
        <taxon>Escherichia</taxon>
    </lineage>
</organism>
<protein>
    <submittedName>
        <fullName evidence="3">HAD-IA family hydrolase</fullName>
    </submittedName>
</protein>
<dbReference type="InterPro" id="IPR036412">
    <property type="entry name" value="HAD-like_sf"/>
</dbReference>
<dbReference type="SUPFAM" id="SSF56784">
    <property type="entry name" value="HAD-like"/>
    <property type="match status" value="1"/>
</dbReference>
<keyword evidence="3" id="KW-0378">Hydrolase</keyword>